<comment type="caution">
    <text evidence="2">The sequence shown here is derived from an EMBL/GenBank/DDBJ whole genome shotgun (WGS) entry which is preliminary data.</text>
</comment>
<evidence type="ECO:0000313" key="3">
    <source>
        <dbReference type="Proteomes" id="UP001642464"/>
    </source>
</evidence>
<organism evidence="2 3">
    <name type="scientific">Durusdinium trenchii</name>
    <dbReference type="NCBI Taxonomy" id="1381693"/>
    <lineage>
        <taxon>Eukaryota</taxon>
        <taxon>Sar</taxon>
        <taxon>Alveolata</taxon>
        <taxon>Dinophyceae</taxon>
        <taxon>Suessiales</taxon>
        <taxon>Symbiodiniaceae</taxon>
        <taxon>Durusdinium</taxon>
    </lineage>
</organism>
<protein>
    <submittedName>
        <fullName evidence="2">TPR repeat-containing thioredoxin TTL4</fullName>
    </submittedName>
</protein>
<feature type="region of interest" description="Disordered" evidence="1">
    <location>
        <begin position="130"/>
        <end position="174"/>
    </location>
</feature>
<proteinExistence type="predicted"/>
<dbReference type="EMBL" id="CAXAMM010042918">
    <property type="protein sequence ID" value="CAK9107526.1"/>
    <property type="molecule type" value="Genomic_DNA"/>
</dbReference>
<sequence>MGAFAAKGADTRTVWHSSHFKAVSFDAQNQSAENQEVTHNTTSELLGQEAQQSQSATDALWLGDVRSAGRLKRMVTFPVGDWFLGVGDGGIGRDKDNPAQGALIMKGSLSDFDEDARPPQLETMTVETEDKAPFAAEGRGRGAGTAEQAPLGKTSDEFKETHEPPLGGWTDNARSGVTRLPRAGFGGELQLLEDFRSQTIRFSDLTDTSRFSCQHAAWGPGLGGPGPMPTLQGYPHPQIELDHPESFVHVHLEDRSAGPTPHVLWDAAYDMGGTEVLKSTAPAMWETRPNMELFCPPKHGPPHWFELTISREANARRRPSMMQDFIASQVISAYRPDQDPQLDAFSMGVDTGIGAEAAKVSFL</sequence>
<keyword evidence="3" id="KW-1185">Reference proteome</keyword>
<evidence type="ECO:0000313" key="2">
    <source>
        <dbReference type="EMBL" id="CAK9107526.1"/>
    </source>
</evidence>
<gene>
    <name evidence="2" type="ORF">SCF082_LOCUS50056</name>
</gene>
<feature type="compositionally biased region" description="Basic and acidic residues" evidence="1">
    <location>
        <begin position="154"/>
        <end position="163"/>
    </location>
</feature>
<reference evidence="2 3" key="1">
    <citation type="submission" date="2024-02" db="EMBL/GenBank/DDBJ databases">
        <authorList>
            <person name="Chen Y."/>
            <person name="Shah S."/>
            <person name="Dougan E. K."/>
            <person name="Thang M."/>
            <person name="Chan C."/>
        </authorList>
    </citation>
    <scope>NUCLEOTIDE SEQUENCE [LARGE SCALE GENOMIC DNA]</scope>
</reference>
<name>A0ABP0S5D3_9DINO</name>
<accession>A0ABP0S5D3</accession>
<dbReference type="Proteomes" id="UP001642464">
    <property type="component" value="Unassembled WGS sequence"/>
</dbReference>
<evidence type="ECO:0000256" key="1">
    <source>
        <dbReference type="SAM" id="MobiDB-lite"/>
    </source>
</evidence>